<dbReference type="Proteomes" id="UP000030651">
    <property type="component" value="Unassembled WGS sequence"/>
</dbReference>
<proteinExistence type="predicted"/>
<dbReference type="Gene3D" id="2.60.120.260">
    <property type="entry name" value="Galactose-binding domain-like"/>
    <property type="match status" value="1"/>
</dbReference>
<dbReference type="OrthoDB" id="2588159at2759"/>
<dbReference type="GeneID" id="19279795"/>
<keyword evidence="1" id="KW-0732">Signal</keyword>
<feature type="chain" id="PRO_5004833927" description="Secreted protein" evidence="1">
    <location>
        <begin position="21"/>
        <end position="1015"/>
    </location>
</feature>
<sequence length="1015" mass="110268">MKRLASGASWLCIIVPFCQCLVDYQLSAAVNPGTFATPTANVRPRFRYWLPDASVDVDTVVADIAASGSLGAGGIELLPFFEYGGQIGSQPAGADWSTYNFGTVPYRNLFAAALSAHEKHGLVMDFALGPNQGQGVPANQNNTGLQWDLVPFTAEVPDNGSFVGLIPGWGTGELVSFATARVTSNKTITFEATGLLGIENVTYDQYVLSSGSLLDQTAQVSANGTVQISLQGKEDGQHYRIFSFYQKLSGNKNLQFNNTSNGSIFDEGSYVVDHFDAKGADTIIQFWEEHILVDGIREQLQNSGHYAWEDSLEILSNVSWSRSLPSRFQELFGYDIKPFLPLLAFRDNNIGLQPTEPGSFECILDTDDQGVGYINDFRATLAAGYQEYISTLTDWTHRLGVSLSLQPAYGLPMDMQTVIPDVDAPECESLSFLDSIDLYRKFAGPANLAGRQVISNELGAVKSSAFRYHLPELLFSANRGFAAGVNQYVIHGQAFSGNYYQTTWPGHVAFDYHFSEPWSPREPVWEHGFEETLNYMARVQHVQQSGVPKIDVAIYNKESATSLQTVYELPELIERGWNYNYLSPENLELPQAVVENGVLAPEGPAWKALVVQSGSNLTLSAIATLQSFAESGLPILFVGAPPKLYPTASKASNVTVFEEHLAVLEATEGVYTINEDQLADQLSTLGLCPKVSTNTNGTWYTTWRETTEGGYALIYADLIASSGNVTVADTRTPYYLNPWTGTQSPVLVYEQDLTSTTIPLELAGNQTAIILFTDSNNTCSVPAYHVTSAPAGVIGADFTLSGGLGVHVTTTVNDGEAVLSNNAVCSIDGSGVPAAFELTEWELIAEHWEAPSNISNVEQPMTKFNTTHSLSVLTSWLDIPALVNTSGIGYYTSTFMWPTDTTNTTASTLGAYISFDNVLHSLRVQVNGNQIPPLDITHARADISAYLQPGNNTVTAVVPTTWWNYLKTILDTLESSGLLPLPLVLEAVAGQPLPGASDEGLMPGVHITPFKRVVC</sequence>
<dbReference type="SUPFAM" id="SSF49785">
    <property type="entry name" value="Galactose-binding domain-like"/>
    <property type="match status" value="1"/>
</dbReference>
<dbReference type="KEGG" id="pfy:PFICI_14782"/>
<protein>
    <recommendedName>
        <fullName evidence="4">Secreted protein</fullName>
    </recommendedName>
</protein>
<dbReference type="PANTHER" id="PTHR36848">
    <property type="entry name" value="DNA-BINDING PROTEIN (PUTATIVE SECRETED PROTEIN)-RELATED"/>
    <property type="match status" value="1"/>
</dbReference>
<dbReference type="HOGENOM" id="CLU_003772_0_0_1"/>
<evidence type="ECO:0008006" key="4">
    <source>
        <dbReference type="Google" id="ProtNLM"/>
    </source>
</evidence>
<dbReference type="PANTHER" id="PTHR36848:SF2">
    <property type="entry name" value="SECRETED PROTEIN"/>
    <property type="match status" value="1"/>
</dbReference>
<dbReference type="Pfam" id="PF17132">
    <property type="entry name" value="Glyco_hydro_106"/>
    <property type="match status" value="1"/>
</dbReference>
<feature type="signal peptide" evidence="1">
    <location>
        <begin position="1"/>
        <end position="20"/>
    </location>
</feature>
<dbReference type="AlphaFoldDB" id="W3WM11"/>
<gene>
    <name evidence="2" type="ORF">PFICI_14782</name>
</gene>
<reference evidence="3" key="1">
    <citation type="journal article" date="2015" name="BMC Genomics">
        <title>Genomic and transcriptomic analysis of the endophytic fungus Pestalotiopsis fici reveals its lifestyle and high potential for synthesis of natural products.</title>
        <authorList>
            <person name="Wang X."/>
            <person name="Zhang X."/>
            <person name="Liu L."/>
            <person name="Xiang M."/>
            <person name="Wang W."/>
            <person name="Sun X."/>
            <person name="Che Y."/>
            <person name="Guo L."/>
            <person name="Liu G."/>
            <person name="Guo L."/>
            <person name="Wang C."/>
            <person name="Yin W.B."/>
            <person name="Stadler M."/>
            <person name="Zhang X."/>
            <person name="Liu X."/>
        </authorList>
    </citation>
    <scope>NUCLEOTIDE SEQUENCE [LARGE SCALE GENOMIC DNA]</scope>
    <source>
        <strain evidence="3">W106-1 / CGMCC3.15140</strain>
    </source>
</reference>
<organism evidence="2 3">
    <name type="scientific">Pestalotiopsis fici (strain W106-1 / CGMCC3.15140)</name>
    <dbReference type="NCBI Taxonomy" id="1229662"/>
    <lineage>
        <taxon>Eukaryota</taxon>
        <taxon>Fungi</taxon>
        <taxon>Dikarya</taxon>
        <taxon>Ascomycota</taxon>
        <taxon>Pezizomycotina</taxon>
        <taxon>Sordariomycetes</taxon>
        <taxon>Xylariomycetidae</taxon>
        <taxon>Amphisphaeriales</taxon>
        <taxon>Sporocadaceae</taxon>
        <taxon>Pestalotiopsis</taxon>
    </lineage>
</organism>
<dbReference type="InterPro" id="IPR053161">
    <property type="entry name" value="Ulvan_degrading_GH"/>
</dbReference>
<dbReference type="InParanoid" id="W3WM11"/>
<evidence type="ECO:0000313" key="3">
    <source>
        <dbReference type="Proteomes" id="UP000030651"/>
    </source>
</evidence>
<dbReference type="eggNOG" id="ENOG502SH7Q">
    <property type="taxonomic scope" value="Eukaryota"/>
</dbReference>
<keyword evidence="3" id="KW-1185">Reference proteome</keyword>
<evidence type="ECO:0000256" key="1">
    <source>
        <dbReference type="SAM" id="SignalP"/>
    </source>
</evidence>
<name>W3WM11_PESFW</name>
<accession>W3WM11</accession>
<dbReference type="InterPro" id="IPR008979">
    <property type="entry name" value="Galactose-bd-like_sf"/>
</dbReference>
<dbReference type="RefSeq" id="XP_007841554.1">
    <property type="nucleotide sequence ID" value="XM_007843363.1"/>
</dbReference>
<dbReference type="OMA" id="YYQYQDL"/>
<evidence type="ECO:0000313" key="2">
    <source>
        <dbReference type="EMBL" id="ETS73836.1"/>
    </source>
</evidence>
<dbReference type="EMBL" id="KI912121">
    <property type="protein sequence ID" value="ETS73836.1"/>
    <property type="molecule type" value="Genomic_DNA"/>
</dbReference>